<keyword evidence="1" id="KW-0472">Membrane</keyword>
<reference evidence="2 3" key="1">
    <citation type="submission" date="2007-06" db="EMBL/GenBank/DDBJ databases">
        <authorList>
            <person name="Shimkets L."/>
            <person name="Ferriera S."/>
            <person name="Johnson J."/>
            <person name="Kravitz S."/>
            <person name="Beeson K."/>
            <person name="Sutton G."/>
            <person name="Rogers Y.-H."/>
            <person name="Friedman R."/>
            <person name="Frazier M."/>
            <person name="Venter J.C."/>
        </authorList>
    </citation>
    <scope>NUCLEOTIDE SEQUENCE [LARGE SCALE GENOMIC DNA]</scope>
    <source>
        <strain evidence="2 3">SIR-1</strain>
    </source>
</reference>
<dbReference type="EMBL" id="ABCS01000009">
    <property type="protein sequence ID" value="EDM80601.1"/>
    <property type="molecule type" value="Genomic_DNA"/>
</dbReference>
<dbReference type="RefSeq" id="WP_006970204.1">
    <property type="nucleotide sequence ID" value="NZ_ABCS01000009.1"/>
</dbReference>
<gene>
    <name evidence="2" type="ORF">PPSIR1_36949</name>
</gene>
<dbReference type="Proteomes" id="UP000005801">
    <property type="component" value="Unassembled WGS sequence"/>
</dbReference>
<keyword evidence="1" id="KW-1133">Transmembrane helix</keyword>
<keyword evidence="1" id="KW-0812">Transmembrane</keyword>
<accession>A6G0F5</accession>
<evidence type="ECO:0000256" key="1">
    <source>
        <dbReference type="SAM" id="Phobius"/>
    </source>
</evidence>
<protein>
    <submittedName>
        <fullName evidence="2">Uncharacterized protein</fullName>
    </submittedName>
</protein>
<dbReference type="STRING" id="391625.PPSIR1_36949"/>
<keyword evidence="3" id="KW-1185">Reference proteome</keyword>
<evidence type="ECO:0000313" key="2">
    <source>
        <dbReference type="EMBL" id="EDM80601.1"/>
    </source>
</evidence>
<evidence type="ECO:0000313" key="3">
    <source>
        <dbReference type="Proteomes" id="UP000005801"/>
    </source>
</evidence>
<dbReference type="OrthoDB" id="9940671at2"/>
<organism evidence="2 3">
    <name type="scientific">Plesiocystis pacifica SIR-1</name>
    <dbReference type="NCBI Taxonomy" id="391625"/>
    <lineage>
        <taxon>Bacteria</taxon>
        <taxon>Pseudomonadati</taxon>
        <taxon>Myxococcota</taxon>
        <taxon>Polyangia</taxon>
        <taxon>Nannocystales</taxon>
        <taxon>Nannocystaceae</taxon>
        <taxon>Plesiocystis</taxon>
    </lineage>
</organism>
<comment type="caution">
    <text evidence="2">The sequence shown here is derived from an EMBL/GenBank/DDBJ whole genome shotgun (WGS) entry which is preliminary data.</text>
</comment>
<name>A6G0F5_9BACT</name>
<feature type="transmembrane region" description="Helical" evidence="1">
    <location>
        <begin position="12"/>
        <end position="29"/>
    </location>
</feature>
<proteinExistence type="predicted"/>
<dbReference type="AlphaFoldDB" id="A6G0F5"/>
<sequence>MLALPEWFHEFATALTLAGAAAWLVFGWLRIGKQREVSGCSSCEQAPALVRSAPQGPTRGVRSAKLKILQR</sequence>